<accession>A0ABV2LZ35</accession>
<keyword evidence="2" id="KW-1185">Reference proteome</keyword>
<reference evidence="1 2" key="1">
    <citation type="submission" date="2024-06" db="EMBL/GenBank/DDBJ databases">
        <title>Genomic Encyclopedia of Type Strains, Phase IV (KMG-IV): sequencing the most valuable type-strain genomes for metagenomic binning, comparative biology and taxonomic classification.</title>
        <authorList>
            <person name="Goeker M."/>
        </authorList>
    </citation>
    <scope>NUCLEOTIDE SEQUENCE [LARGE SCALE GENOMIC DNA]</scope>
    <source>
        <strain evidence="1 2">DSM 29388</strain>
    </source>
</reference>
<comment type="caution">
    <text evidence="1">The sequence shown here is derived from an EMBL/GenBank/DDBJ whole genome shotgun (WGS) entry which is preliminary data.</text>
</comment>
<sequence>MNKYFLFSFLLFGILWSCSDSELITPGDEYLTVIEPGTYSVNVDGVLEDFSYVTNAGSADESFINGNSMSGKNITLTIPENLSTGVFGHIDGARVTINFGADGIYTNLDAAGEILPLNINITQVNNSVGIVSGTFEGTIFNPVSGATKILTDGQFYMIQFEPTESMDRILKANFNDTPFDFSVGAKATGVATAAVISGFNVDQVQNLSITVPGGIAVGSYNEEDEFVIQVQLGTSSNPNDIYTNYNATTDEYLPVTLNITQITADVGGRVKGNFSGTITKFVNGAATEEIEITNGEIDVPVLVP</sequence>
<name>A0ABV2LZ35_9FLAO</name>
<proteinExistence type="predicted"/>
<evidence type="ECO:0000313" key="2">
    <source>
        <dbReference type="Proteomes" id="UP001549146"/>
    </source>
</evidence>
<organism evidence="1 2">
    <name type="scientific">Moheibacter stercoris</name>
    <dbReference type="NCBI Taxonomy" id="1628251"/>
    <lineage>
        <taxon>Bacteria</taxon>
        <taxon>Pseudomonadati</taxon>
        <taxon>Bacteroidota</taxon>
        <taxon>Flavobacteriia</taxon>
        <taxon>Flavobacteriales</taxon>
        <taxon>Weeksellaceae</taxon>
        <taxon>Moheibacter</taxon>
    </lineage>
</organism>
<protein>
    <submittedName>
        <fullName evidence="1">Uncharacterized protein</fullName>
    </submittedName>
</protein>
<gene>
    <name evidence="1" type="ORF">ABID46_002388</name>
</gene>
<dbReference type="Proteomes" id="UP001549146">
    <property type="component" value="Unassembled WGS sequence"/>
</dbReference>
<evidence type="ECO:0000313" key="1">
    <source>
        <dbReference type="EMBL" id="MET3732797.1"/>
    </source>
</evidence>
<dbReference type="RefSeq" id="WP_354510356.1">
    <property type="nucleotide sequence ID" value="NZ_JBEPMO010000019.1"/>
</dbReference>
<dbReference type="EMBL" id="JBEPMO010000019">
    <property type="protein sequence ID" value="MET3732797.1"/>
    <property type="molecule type" value="Genomic_DNA"/>
</dbReference>